<protein>
    <recommendedName>
        <fullName evidence="2">Bro-N domain-containing protein</fullName>
    </recommendedName>
</protein>
<comment type="caution">
    <text evidence="3">The sequence shown here is derived from an EMBL/GenBank/DDBJ whole genome shotgun (WGS) entry which is preliminary data.</text>
</comment>
<dbReference type="PATRIC" id="fig|45070.6.peg.1587"/>
<dbReference type="RefSeq" id="WP_058504517.1">
    <property type="nucleotide sequence ID" value="NZ_CAAAIF010000009.1"/>
</dbReference>
<sequence>MDSNPAIFEQYKIRRLYDEENEQWYFSVVDIIQVLLEQPDFQAARNYWKVLKSRLKKEGSESVTKCNRLKLEAADGKKYLTDVATAEVILRLVQSVPSPKAEPIKLWLSKVGYERMQEMVDPSKSIDRARETWQKHGYTEKWIQQRMMGQETRNKLTDYWKEHGINEPKEFAILTNIIHQEWSDISVKDHKKAKGLKSQNLRDHMSEAELIFTALAELSTRQIAETTNATGMKENKKASKQGGGIAKKARKELEEKTGQKVVTSDNFLKPKKALTKDDKDDK</sequence>
<reference evidence="3 4" key="1">
    <citation type="submission" date="2015-11" db="EMBL/GenBank/DDBJ databases">
        <title>Genomic analysis of 38 Legionella species identifies large and diverse effector repertoires.</title>
        <authorList>
            <person name="Burstein D."/>
            <person name="Amaro F."/>
            <person name="Zusman T."/>
            <person name="Lifshitz Z."/>
            <person name="Cohen O."/>
            <person name="Gilbert J.A."/>
            <person name="Pupko T."/>
            <person name="Shuman H.A."/>
            <person name="Segal G."/>
        </authorList>
    </citation>
    <scope>NUCLEOTIDE SEQUENCE [LARGE SCALE GENOMIC DNA]</scope>
    <source>
        <strain evidence="3 4">ATCC 49506</strain>
    </source>
</reference>
<feature type="domain" description="Bro-N" evidence="2">
    <location>
        <begin position="12"/>
        <end position="114"/>
    </location>
</feature>
<evidence type="ECO:0000313" key="3">
    <source>
        <dbReference type="EMBL" id="KTD36531.1"/>
    </source>
</evidence>
<evidence type="ECO:0000256" key="1">
    <source>
        <dbReference type="SAM" id="MobiDB-lite"/>
    </source>
</evidence>
<keyword evidence="4" id="KW-1185">Reference proteome</keyword>
<dbReference type="InterPro" id="IPR003497">
    <property type="entry name" value="BRO_N_domain"/>
</dbReference>
<proteinExistence type="predicted"/>
<dbReference type="AlphaFoldDB" id="A0A0W0WW31"/>
<evidence type="ECO:0000259" key="2">
    <source>
        <dbReference type="SMART" id="SM01040"/>
    </source>
</evidence>
<feature type="region of interest" description="Disordered" evidence="1">
    <location>
        <begin position="226"/>
        <end position="265"/>
    </location>
</feature>
<organism evidence="3 4">
    <name type="scientific">Legionella nautarum</name>
    <dbReference type="NCBI Taxonomy" id="45070"/>
    <lineage>
        <taxon>Bacteria</taxon>
        <taxon>Pseudomonadati</taxon>
        <taxon>Pseudomonadota</taxon>
        <taxon>Gammaproteobacteria</taxon>
        <taxon>Legionellales</taxon>
        <taxon>Legionellaceae</taxon>
        <taxon>Legionella</taxon>
    </lineage>
</organism>
<dbReference type="OrthoDB" id="9814400at2"/>
<evidence type="ECO:0000313" key="4">
    <source>
        <dbReference type="Proteomes" id="UP000054725"/>
    </source>
</evidence>
<dbReference type="Pfam" id="PF02498">
    <property type="entry name" value="Bro-N"/>
    <property type="match status" value="1"/>
</dbReference>
<gene>
    <name evidence="3" type="ORF">Lnau_1515</name>
</gene>
<dbReference type="SMART" id="SM01040">
    <property type="entry name" value="Bro-N"/>
    <property type="match status" value="1"/>
</dbReference>
<dbReference type="EMBL" id="LNYO01000013">
    <property type="protein sequence ID" value="KTD36531.1"/>
    <property type="molecule type" value="Genomic_DNA"/>
</dbReference>
<dbReference type="STRING" id="45070.Lnau_1515"/>
<name>A0A0W0WW31_9GAMM</name>
<accession>A0A0W0WW31</accession>
<dbReference type="Proteomes" id="UP000054725">
    <property type="component" value="Unassembled WGS sequence"/>
</dbReference>